<evidence type="ECO:0000313" key="3">
    <source>
        <dbReference type="Proteomes" id="UP001620409"/>
    </source>
</evidence>
<accession>A0ABW8IES1</accession>
<name>A0ABW8IES1_9GAMM</name>
<keyword evidence="1" id="KW-0812">Transmembrane</keyword>
<proteinExistence type="predicted"/>
<feature type="transmembrane region" description="Helical" evidence="1">
    <location>
        <begin position="86"/>
        <end position="113"/>
    </location>
</feature>
<keyword evidence="3" id="KW-1185">Reference proteome</keyword>
<protein>
    <submittedName>
        <fullName evidence="2">EpsG family protein</fullName>
    </submittedName>
</protein>
<feature type="transmembrane region" description="Helical" evidence="1">
    <location>
        <begin position="254"/>
        <end position="272"/>
    </location>
</feature>
<reference evidence="2 3" key="1">
    <citation type="submission" date="2020-10" db="EMBL/GenBank/DDBJ databases">
        <title>Phylogeny of dyella-like bacteria.</title>
        <authorList>
            <person name="Fu J."/>
        </authorList>
    </citation>
    <scope>NUCLEOTIDE SEQUENCE [LARGE SCALE GENOMIC DNA]</scope>
    <source>
        <strain evidence="2 3">DHG40</strain>
    </source>
</reference>
<evidence type="ECO:0000313" key="2">
    <source>
        <dbReference type="EMBL" id="MFK2853288.1"/>
    </source>
</evidence>
<gene>
    <name evidence="2" type="ORF">ISP18_01590</name>
</gene>
<dbReference type="EMBL" id="JADIKI010000021">
    <property type="protein sequence ID" value="MFK2853288.1"/>
    <property type="molecule type" value="Genomic_DNA"/>
</dbReference>
<feature type="transmembrane region" description="Helical" evidence="1">
    <location>
        <begin position="308"/>
        <end position="327"/>
    </location>
</feature>
<feature type="transmembrane region" description="Helical" evidence="1">
    <location>
        <begin position="28"/>
        <end position="48"/>
    </location>
</feature>
<feature type="transmembrane region" description="Helical" evidence="1">
    <location>
        <begin position="125"/>
        <end position="144"/>
    </location>
</feature>
<organism evidence="2 3">
    <name type="scientific">Dyella humi</name>
    <dbReference type="NCBI Taxonomy" id="1770547"/>
    <lineage>
        <taxon>Bacteria</taxon>
        <taxon>Pseudomonadati</taxon>
        <taxon>Pseudomonadota</taxon>
        <taxon>Gammaproteobacteria</taxon>
        <taxon>Lysobacterales</taxon>
        <taxon>Rhodanobacteraceae</taxon>
        <taxon>Dyella</taxon>
    </lineage>
</organism>
<feature type="transmembrane region" description="Helical" evidence="1">
    <location>
        <begin position="284"/>
        <end position="302"/>
    </location>
</feature>
<dbReference type="InterPro" id="IPR049458">
    <property type="entry name" value="EpsG-like"/>
</dbReference>
<evidence type="ECO:0000256" key="1">
    <source>
        <dbReference type="SAM" id="Phobius"/>
    </source>
</evidence>
<dbReference type="Proteomes" id="UP001620409">
    <property type="component" value="Unassembled WGS sequence"/>
</dbReference>
<dbReference type="RefSeq" id="WP_380016379.1">
    <property type="nucleotide sequence ID" value="NZ_JADIKI010000021.1"/>
</dbReference>
<keyword evidence="1" id="KW-1133">Transmembrane helix</keyword>
<sequence length="357" mass="40030">MSESIMMPSTTPYVEHSSTSNITTNARVMLSMMLVAAAFLFSDLVVGLRSIDVGTDTYVYEEVYRELRGGPIETRFEPGFLLVTRLLSILGFSVETYQCVLFGLLLLMVVLAARHYFNYLGSTRGYMTFLIAGVMFLFISPMFVNASINAVRQGLAALPVFTALLAFHQRQWRTFFIYGVIATCFHYSSLLYLAFAPLLLVNLKLLRIAALLAFIAYCTGVTMIVVRAAVPALYNAVMDYSLGAKYKSGVRLDFAVFSIFWYALPFMMSGLVRKPFNTRLKDSTAVYLVMLLPFFAVGWGNFSNRFLLSSYMAISLMVAAIFFHSRLSILRNPILLRGGLVVSCAVFYYYVANQVLV</sequence>
<keyword evidence="1" id="KW-0472">Membrane</keyword>
<dbReference type="Pfam" id="PF14897">
    <property type="entry name" value="EpsG"/>
    <property type="match status" value="1"/>
</dbReference>
<comment type="caution">
    <text evidence="2">The sequence shown here is derived from an EMBL/GenBank/DDBJ whole genome shotgun (WGS) entry which is preliminary data.</text>
</comment>
<feature type="transmembrane region" description="Helical" evidence="1">
    <location>
        <begin position="208"/>
        <end position="234"/>
    </location>
</feature>
<feature type="transmembrane region" description="Helical" evidence="1">
    <location>
        <begin position="334"/>
        <end position="351"/>
    </location>
</feature>
<feature type="transmembrane region" description="Helical" evidence="1">
    <location>
        <begin position="175"/>
        <end position="201"/>
    </location>
</feature>